<evidence type="ECO:0000313" key="2">
    <source>
        <dbReference type="Proteomes" id="UP000199149"/>
    </source>
</evidence>
<dbReference type="Proteomes" id="UP000199149">
    <property type="component" value="Unassembled WGS sequence"/>
</dbReference>
<keyword evidence="2" id="KW-1185">Reference proteome</keyword>
<accession>A0A1I4TN26</accession>
<reference evidence="2" key="1">
    <citation type="submission" date="2016-10" db="EMBL/GenBank/DDBJ databases">
        <authorList>
            <person name="Varghese N."/>
            <person name="Submissions S."/>
        </authorList>
    </citation>
    <scope>NUCLEOTIDE SEQUENCE [LARGE SCALE GENOMIC DNA]</scope>
    <source>
        <strain evidence="2">XJ109</strain>
    </source>
</reference>
<evidence type="ECO:0008006" key="3">
    <source>
        <dbReference type="Google" id="ProtNLM"/>
    </source>
</evidence>
<organism evidence="1 2">
    <name type="scientific">Algoriella xinjiangensis</name>
    <dbReference type="NCBI Taxonomy" id="684065"/>
    <lineage>
        <taxon>Bacteria</taxon>
        <taxon>Pseudomonadati</taxon>
        <taxon>Bacteroidota</taxon>
        <taxon>Flavobacteriia</taxon>
        <taxon>Flavobacteriales</taxon>
        <taxon>Weeksellaceae</taxon>
        <taxon>Algoriella</taxon>
    </lineage>
</organism>
<dbReference type="AlphaFoldDB" id="A0A1I4TN26"/>
<dbReference type="EMBL" id="FOUZ01000002">
    <property type="protein sequence ID" value="SFM78033.1"/>
    <property type="molecule type" value="Genomic_DNA"/>
</dbReference>
<protein>
    <recommendedName>
        <fullName evidence="3">Ig-like domain-containing protein</fullName>
    </recommendedName>
</protein>
<gene>
    <name evidence="1" type="ORF">SAMN05421738_102274</name>
</gene>
<proteinExistence type="predicted"/>
<dbReference type="STRING" id="684065.SAMN05421738_102274"/>
<name>A0A1I4TN26_9FLAO</name>
<sequence>MHQFINNNDLGVYIVFNSGTNIKITNNFNAMSIIVDNGTTLDLSNLSVNLRKNTNVNEDTAGMLKVLNSASGIKLTSTILNTETIWFVNFDMAKSDFSSSTIYIHGGAHSWTNFIHNTTLTTFYRGLIVEKADVILPNVIIDNVNNYTNRTCSIINNNNLIINNLTVRKTSVYFDTNNLTVTNLTVDKGYEYTFYGTSTVTTPSSSPNLKVTNFNFNSSSSGTTKFKSYISGSKSLAYLDIPVVAVAPYANMIANGIYSDKVVTFSNSVLENLNKNINVTSNVAIDYYWRGGGDGVSWSDTANWSLSPTAAVATATLPSSNDNVFFNTNSVIAGIINVIKNVDIHNFTVMPDFIGKTFEIFSDTSDAFTIRGSLQLQVGATLSIRNLYFVPKSTDINSPETITLNDGLLRGSTSNGDRLIVTGGGALSLKGPTFTYYKTEDANRNSFILENGSLIFDAATVNFNDFISEIALGSSFKANLYLKNSTINTKYWKYNNINNTNLNSQFTLNAGTSTINFTQSFTAAGDTNIYTIDNKLKYNNIILKNSITSVSRSLYGLFDANNVELEASAYFSAFGSSIFDTTTNSVIINQLKVYAGNLIGFTSNYRINILDKFQTINTDACQLVTILDGDVYTVNFIINPNVTDQTNTANVLTLKNYDVKNIKFIKNASYILNISGSADSKTTGYTSLTQAMPANLYWIGSASTTNQWSNSVNWTSNSDGSISSSSCSPTKFDNAHFKSYSNAKGNEVAVNNDIYINNIIFESDSPQKMLIKGNGSRDIYLGGSLLLNNTDISGFSRLLAAGKQIDPTYDPTPRHKIRLNGGNLNMRINYLNGAYYKLVDNFTSITNHVNYLTNGADVEANNITIKTGSFSNETNASGKLNIDNSSLELSNFNINSGIFTVNAANTVFKLVNNNSPYFTYLGPTTTSGVNSTFSTATLEFVDKIPTNVITGPSNGALVFKSITTRGVTFNVNSDVTTSVLNSLSNRISIVANKELKVTEQANISGTSCDVTRSIVSATPGTRAKFTILGGATNFDYLTVKDIDANSSYQVLVFGTYSTNGGNNTSYVQFLDKTTDDSTYGFGAVYACRDIAVDKMLSASGFYPNAVTTYQWFKLTGTNADLVTPIATTRDIDLSLYGYGEYKLVINYDPSTAGACIINDQINITPLPTKPTELLDDKFCKNKVAIFDDIKIPGYKLVWYDSATSTSPILGTTPIVSGTTYYVARKTDSGNGQDCESIEREKLVLNLDACGGVYINPALRMRSF</sequence>
<dbReference type="RefSeq" id="WP_092906369.1">
    <property type="nucleotide sequence ID" value="NZ_FOUZ01000002.1"/>
</dbReference>
<dbReference type="OrthoDB" id="7794186at2"/>
<evidence type="ECO:0000313" key="1">
    <source>
        <dbReference type="EMBL" id="SFM78033.1"/>
    </source>
</evidence>